<accession>A0A835L3X0</accession>
<evidence type="ECO:0000313" key="2">
    <source>
        <dbReference type="EMBL" id="KAF9413997.1"/>
    </source>
</evidence>
<sequence>MKVRDCALLPTMVQLDVTGAPLYPSTLTLNDLPNEILIYIFSMVDFESLLAVAKVCMRWQQLCLTPCVWDKTRLIVCMKNYVRISENIVPFVAKYVKNVKLQYFKLYSQVRASLISYCPNLTHLEISISQVDSCIFDDLGCWPNLKFLSFRNSLIVKNPENANGNFVYHLPFDKLKNLETLVLSNFALTHDSLYKMLQCSNLVSISMEKMKNIPADFLESLLRTKQTTLRALHIYGDTLNDDIMRHISNCKALQVLHIMTCKTLFDSSLLHLYRLKNMHSLKLRHGYFSTSALLAYFTNNTFQNLTYLSLSRCLHVTMQVAKAIKTSAPNLQELSFYLCPFIIAPNFDRCIYIVDIFVFKFQCIGCASGLKMVLSDMIERYKRSYDD</sequence>
<dbReference type="AlphaFoldDB" id="A0A835L3X0"/>
<gene>
    <name evidence="2" type="ORF">HW555_007950</name>
</gene>
<dbReference type="SUPFAM" id="SSF81383">
    <property type="entry name" value="F-box domain"/>
    <property type="match status" value="1"/>
</dbReference>
<feature type="domain" description="F-box" evidence="1">
    <location>
        <begin position="26"/>
        <end position="72"/>
    </location>
</feature>
<keyword evidence="3" id="KW-1185">Reference proteome</keyword>
<comment type="caution">
    <text evidence="2">The sequence shown here is derived from an EMBL/GenBank/DDBJ whole genome shotgun (WGS) entry which is preliminary data.</text>
</comment>
<dbReference type="Proteomes" id="UP000648187">
    <property type="component" value="Unassembled WGS sequence"/>
</dbReference>
<evidence type="ECO:0000259" key="1">
    <source>
        <dbReference type="PROSITE" id="PS50181"/>
    </source>
</evidence>
<reference evidence="2" key="1">
    <citation type="submission" date="2020-08" db="EMBL/GenBank/DDBJ databases">
        <title>Spodoptera exigua strain:BAW_Kor-Di-RS1 Genome sequencing and assembly.</title>
        <authorList>
            <person name="Kim J."/>
            <person name="Nam H.Y."/>
            <person name="Kwon M."/>
            <person name="Choi J.H."/>
            <person name="Cho S.R."/>
            <person name="Kim G.-H."/>
        </authorList>
    </citation>
    <scope>NUCLEOTIDE SEQUENCE</scope>
    <source>
        <strain evidence="2">BAW_Kor-Di-RS1</strain>
        <tissue evidence="2">Whole-body</tissue>
    </source>
</reference>
<dbReference type="PANTHER" id="PTHR13318">
    <property type="entry name" value="PARTNER OF PAIRED, ISOFORM B-RELATED"/>
    <property type="match status" value="1"/>
</dbReference>
<dbReference type="SMART" id="SM00256">
    <property type="entry name" value="FBOX"/>
    <property type="match status" value="1"/>
</dbReference>
<dbReference type="CDD" id="cd09917">
    <property type="entry name" value="F-box_SF"/>
    <property type="match status" value="1"/>
</dbReference>
<dbReference type="Pfam" id="PF12937">
    <property type="entry name" value="F-box-like"/>
    <property type="match status" value="1"/>
</dbReference>
<dbReference type="InterPro" id="IPR032675">
    <property type="entry name" value="LRR_dom_sf"/>
</dbReference>
<protein>
    <recommendedName>
        <fullName evidence="1">F-box domain-containing protein</fullName>
    </recommendedName>
</protein>
<dbReference type="SUPFAM" id="SSF52047">
    <property type="entry name" value="RNI-like"/>
    <property type="match status" value="1"/>
</dbReference>
<evidence type="ECO:0000313" key="3">
    <source>
        <dbReference type="Proteomes" id="UP000648187"/>
    </source>
</evidence>
<name>A0A835L3X0_SPOEX</name>
<dbReference type="InterPro" id="IPR001810">
    <property type="entry name" value="F-box_dom"/>
</dbReference>
<dbReference type="EMBL" id="JACKWZ010000145">
    <property type="protein sequence ID" value="KAF9413997.1"/>
    <property type="molecule type" value="Genomic_DNA"/>
</dbReference>
<dbReference type="PROSITE" id="PS50181">
    <property type="entry name" value="FBOX"/>
    <property type="match status" value="1"/>
</dbReference>
<dbReference type="GO" id="GO:0019005">
    <property type="term" value="C:SCF ubiquitin ligase complex"/>
    <property type="evidence" value="ECO:0007669"/>
    <property type="project" value="TreeGrafter"/>
</dbReference>
<organism evidence="2 3">
    <name type="scientific">Spodoptera exigua</name>
    <name type="common">Beet armyworm</name>
    <name type="synonym">Noctua fulgens</name>
    <dbReference type="NCBI Taxonomy" id="7107"/>
    <lineage>
        <taxon>Eukaryota</taxon>
        <taxon>Metazoa</taxon>
        <taxon>Ecdysozoa</taxon>
        <taxon>Arthropoda</taxon>
        <taxon>Hexapoda</taxon>
        <taxon>Insecta</taxon>
        <taxon>Pterygota</taxon>
        <taxon>Neoptera</taxon>
        <taxon>Endopterygota</taxon>
        <taxon>Lepidoptera</taxon>
        <taxon>Glossata</taxon>
        <taxon>Ditrysia</taxon>
        <taxon>Noctuoidea</taxon>
        <taxon>Noctuidae</taxon>
        <taxon>Amphipyrinae</taxon>
        <taxon>Spodoptera</taxon>
    </lineage>
</organism>
<dbReference type="InterPro" id="IPR036047">
    <property type="entry name" value="F-box-like_dom_sf"/>
</dbReference>
<dbReference type="Gene3D" id="3.80.10.10">
    <property type="entry name" value="Ribonuclease Inhibitor"/>
    <property type="match status" value="3"/>
</dbReference>
<dbReference type="GO" id="GO:0031146">
    <property type="term" value="P:SCF-dependent proteasomal ubiquitin-dependent protein catabolic process"/>
    <property type="evidence" value="ECO:0007669"/>
    <property type="project" value="TreeGrafter"/>
</dbReference>
<proteinExistence type="predicted"/>